<name>A0A8S1MQI1_PARPR</name>
<evidence type="ECO:0000313" key="3">
    <source>
        <dbReference type="Proteomes" id="UP000688137"/>
    </source>
</evidence>
<feature type="coiled-coil region" evidence="1">
    <location>
        <begin position="56"/>
        <end position="83"/>
    </location>
</feature>
<dbReference type="AlphaFoldDB" id="A0A8S1MQI1"/>
<comment type="caution">
    <text evidence="2">The sequence shown here is derived from an EMBL/GenBank/DDBJ whole genome shotgun (WGS) entry which is preliminary data.</text>
</comment>
<keyword evidence="1" id="KW-0175">Coiled coil</keyword>
<accession>A0A8S1MQI1</accession>
<dbReference type="Proteomes" id="UP000688137">
    <property type="component" value="Unassembled WGS sequence"/>
</dbReference>
<dbReference type="EMBL" id="CAJJDM010000062">
    <property type="protein sequence ID" value="CAD8079196.1"/>
    <property type="molecule type" value="Genomic_DNA"/>
</dbReference>
<organism evidence="2 3">
    <name type="scientific">Paramecium primaurelia</name>
    <dbReference type="NCBI Taxonomy" id="5886"/>
    <lineage>
        <taxon>Eukaryota</taxon>
        <taxon>Sar</taxon>
        <taxon>Alveolata</taxon>
        <taxon>Ciliophora</taxon>
        <taxon>Intramacronucleata</taxon>
        <taxon>Oligohymenophorea</taxon>
        <taxon>Peniculida</taxon>
        <taxon>Parameciidae</taxon>
        <taxon>Paramecium</taxon>
    </lineage>
</organism>
<evidence type="ECO:0000256" key="1">
    <source>
        <dbReference type="SAM" id="Coils"/>
    </source>
</evidence>
<reference evidence="2" key="1">
    <citation type="submission" date="2021-01" db="EMBL/GenBank/DDBJ databases">
        <authorList>
            <consortium name="Genoscope - CEA"/>
            <person name="William W."/>
        </authorList>
    </citation>
    <scope>NUCLEOTIDE SEQUENCE</scope>
</reference>
<keyword evidence="3" id="KW-1185">Reference proteome</keyword>
<protein>
    <submittedName>
        <fullName evidence="2">Uncharacterized protein</fullName>
    </submittedName>
</protein>
<sequence>MDILPKAQLNIFKKKGMSIQTIESTEPTPKKHISPKHSQHFLESSQSSQSMIMNINKEKQRRIKQLLEENLKLLEQCSEQDLQIGRLYTKIDKNVVLRTQRVQTLNNMYSIENKKYFFNNQKPQNISDLRQKEDKQLFTFYSPEPKQNSQVFKLPKVFKAIPKQNKFFI</sequence>
<proteinExistence type="predicted"/>
<gene>
    <name evidence="2" type="ORF">PPRIM_AZ9-3.1.T0610171</name>
</gene>
<dbReference type="OMA" id="PKQNKFF"/>
<evidence type="ECO:0000313" key="2">
    <source>
        <dbReference type="EMBL" id="CAD8079196.1"/>
    </source>
</evidence>